<dbReference type="GO" id="GO:0043190">
    <property type="term" value="C:ATP-binding cassette (ABC) transporter complex"/>
    <property type="evidence" value="ECO:0007669"/>
    <property type="project" value="InterPro"/>
</dbReference>
<evidence type="ECO:0000256" key="2">
    <source>
        <dbReference type="ARBA" id="ARBA00022475"/>
    </source>
</evidence>
<comment type="caution">
    <text evidence="9">The sequence shown here is derived from an EMBL/GenBank/DDBJ whole genome shotgun (WGS) entry which is preliminary data.</text>
</comment>
<dbReference type="InterPro" id="IPR005893">
    <property type="entry name" value="PotA-like"/>
</dbReference>
<dbReference type="EMBL" id="QDKJ01000002">
    <property type="protein sequence ID" value="PWC15016.1"/>
    <property type="molecule type" value="Genomic_DNA"/>
</dbReference>
<dbReference type="RefSeq" id="WP_109052874.1">
    <property type="nucleotide sequence ID" value="NZ_QDKJ01000002.1"/>
</dbReference>
<dbReference type="Pfam" id="PF08402">
    <property type="entry name" value="TOBE_2"/>
    <property type="match status" value="1"/>
</dbReference>
<protein>
    <recommendedName>
        <fullName evidence="7">Spermidine/putrescine import ATP-binding protein PotA</fullName>
        <ecNumber evidence="7">7.6.2.11</ecNumber>
    </recommendedName>
</protein>
<dbReference type="GO" id="GO:0016887">
    <property type="term" value="F:ATP hydrolysis activity"/>
    <property type="evidence" value="ECO:0007669"/>
    <property type="project" value="InterPro"/>
</dbReference>
<dbReference type="InterPro" id="IPR013611">
    <property type="entry name" value="Transp-assoc_OB_typ2"/>
</dbReference>
<evidence type="ECO:0000256" key="4">
    <source>
        <dbReference type="ARBA" id="ARBA00022840"/>
    </source>
</evidence>
<dbReference type="InterPro" id="IPR027417">
    <property type="entry name" value="P-loop_NTPase"/>
</dbReference>
<dbReference type="Pfam" id="PF00005">
    <property type="entry name" value="ABC_tran"/>
    <property type="match status" value="1"/>
</dbReference>
<reference evidence="9 10" key="1">
    <citation type="submission" date="2018-04" db="EMBL/GenBank/DDBJ databases">
        <title>Brenneria corticis sp.nov.</title>
        <authorList>
            <person name="Li Y."/>
        </authorList>
    </citation>
    <scope>NUCLEOTIDE SEQUENCE [LARGE SCALE GENOMIC DNA]</scope>
    <source>
        <strain evidence="9 10">LMG 27715</strain>
    </source>
</reference>
<dbReference type="PROSITE" id="PS50893">
    <property type="entry name" value="ABC_TRANSPORTER_2"/>
    <property type="match status" value="1"/>
</dbReference>
<keyword evidence="10" id="KW-1185">Reference proteome</keyword>
<dbReference type="FunFam" id="3.40.50.300:FF:000042">
    <property type="entry name" value="Maltose/maltodextrin ABC transporter, ATP-binding protein"/>
    <property type="match status" value="1"/>
</dbReference>
<dbReference type="Proteomes" id="UP000245138">
    <property type="component" value="Unassembled WGS sequence"/>
</dbReference>
<dbReference type="EC" id="7.6.2.11" evidence="7"/>
<keyword evidence="1 7" id="KW-0813">Transport</keyword>
<dbReference type="NCBIfam" id="TIGR01187">
    <property type="entry name" value="potA"/>
    <property type="match status" value="1"/>
</dbReference>
<dbReference type="PANTHER" id="PTHR42781">
    <property type="entry name" value="SPERMIDINE/PUTRESCINE IMPORT ATP-BINDING PROTEIN POTA"/>
    <property type="match status" value="1"/>
</dbReference>
<comment type="catalytic activity">
    <reaction evidence="7">
        <text>ATP + H2O + polyamine-[polyamine-binding protein]Side 1 = ADP + phosphate + polyamineSide 2 + [polyamine-binding protein]Side 1.</text>
        <dbReference type="EC" id="7.6.2.11"/>
    </reaction>
</comment>
<dbReference type="InterPro" id="IPR050093">
    <property type="entry name" value="ABC_SmlMolc_Importer"/>
</dbReference>
<dbReference type="GO" id="GO:0015417">
    <property type="term" value="F:ABC-type polyamine transporter activity"/>
    <property type="evidence" value="ECO:0007669"/>
    <property type="project" value="UniProtKB-EC"/>
</dbReference>
<keyword evidence="2 7" id="KW-1003">Cell membrane</keyword>
<dbReference type="InterPro" id="IPR003593">
    <property type="entry name" value="AAA+_ATPase"/>
</dbReference>
<proteinExistence type="inferred from homology"/>
<dbReference type="Gene3D" id="3.40.50.300">
    <property type="entry name" value="P-loop containing nucleotide triphosphate hydrolases"/>
    <property type="match status" value="1"/>
</dbReference>
<dbReference type="InterPro" id="IPR008995">
    <property type="entry name" value="Mo/tungstate-bd_C_term_dom"/>
</dbReference>
<name>A0A2U1U028_9GAMM</name>
<dbReference type="SUPFAM" id="SSF50331">
    <property type="entry name" value="MOP-like"/>
    <property type="match status" value="1"/>
</dbReference>
<dbReference type="InterPro" id="IPR003439">
    <property type="entry name" value="ABC_transporter-like_ATP-bd"/>
</dbReference>
<evidence type="ECO:0000256" key="7">
    <source>
        <dbReference type="RuleBase" id="RU364083"/>
    </source>
</evidence>
<accession>A0A2U1U028</accession>
<evidence type="ECO:0000256" key="6">
    <source>
        <dbReference type="ARBA" id="ARBA00023136"/>
    </source>
</evidence>
<comment type="subunit">
    <text evidence="7">The complex is composed of two ATP-binding proteins (PotA), two transmembrane proteins (PotB and PotC) and a solute-binding protein (PotD).</text>
</comment>
<feature type="domain" description="ABC transporter" evidence="8">
    <location>
        <begin position="11"/>
        <end position="246"/>
    </location>
</feature>
<keyword evidence="3 7" id="KW-0547">Nucleotide-binding</keyword>
<dbReference type="AlphaFoldDB" id="A0A2U1U028"/>
<dbReference type="OrthoDB" id="9802264at2"/>
<evidence type="ECO:0000313" key="10">
    <source>
        <dbReference type="Proteomes" id="UP000245138"/>
    </source>
</evidence>
<keyword evidence="6 7" id="KW-0472">Membrane</keyword>
<dbReference type="InterPro" id="IPR017871">
    <property type="entry name" value="ABC_transporter-like_CS"/>
</dbReference>
<dbReference type="PANTHER" id="PTHR42781:SF4">
    <property type="entry name" value="SPERMIDINE_PUTRESCINE IMPORT ATP-BINDING PROTEIN POTA"/>
    <property type="match status" value="1"/>
</dbReference>
<dbReference type="SMART" id="SM00382">
    <property type="entry name" value="AAA"/>
    <property type="match status" value="1"/>
</dbReference>
<dbReference type="GO" id="GO:0005524">
    <property type="term" value="F:ATP binding"/>
    <property type="evidence" value="ECO:0007669"/>
    <property type="project" value="UniProtKB-KW"/>
</dbReference>
<organism evidence="9 10">
    <name type="scientific">Brenneria roseae subsp. americana</name>
    <dbReference type="NCBI Taxonomy" id="1508507"/>
    <lineage>
        <taxon>Bacteria</taxon>
        <taxon>Pseudomonadati</taxon>
        <taxon>Pseudomonadota</taxon>
        <taxon>Gammaproteobacteria</taxon>
        <taxon>Enterobacterales</taxon>
        <taxon>Pectobacteriaceae</taxon>
        <taxon>Brenneria</taxon>
    </lineage>
</organism>
<keyword evidence="4 7" id="KW-0067">ATP-binding</keyword>
<dbReference type="PROSITE" id="PS00211">
    <property type="entry name" value="ABC_TRANSPORTER_1"/>
    <property type="match status" value="1"/>
</dbReference>
<evidence type="ECO:0000313" key="9">
    <source>
        <dbReference type="EMBL" id="PWC15016.1"/>
    </source>
</evidence>
<evidence type="ECO:0000256" key="3">
    <source>
        <dbReference type="ARBA" id="ARBA00022741"/>
    </source>
</evidence>
<dbReference type="SUPFAM" id="SSF52540">
    <property type="entry name" value="P-loop containing nucleoside triphosphate hydrolases"/>
    <property type="match status" value="1"/>
</dbReference>
<keyword evidence="5 7" id="KW-1278">Translocase</keyword>
<evidence type="ECO:0000259" key="8">
    <source>
        <dbReference type="PROSITE" id="PS50893"/>
    </source>
</evidence>
<evidence type="ECO:0000256" key="1">
    <source>
        <dbReference type="ARBA" id="ARBA00022448"/>
    </source>
</evidence>
<comment type="similarity">
    <text evidence="7">Belongs to the ABC transporter superfamily. Spermidine/putrescine importer (TC 3.A.1.11.1) family.</text>
</comment>
<gene>
    <name evidence="7" type="primary">potA</name>
    <name evidence="9" type="ORF">B4923_02975</name>
</gene>
<evidence type="ECO:0000256" key="5">
    <source>
        <dbReference type="ARBA" id="ARBA00022967"/>
    </source>
</evidence>
<dbReference type="Gene3D" id="2.40.50.100">
    <property type="match status" value="1"/>
</dbReference>
<comment type="function">
    <text evidence="7">Part of the ABC transporter complex PotABCD involved in spermidine/putrescine import. Responsible for energy coupling to the transport system.</text>
</comment>
<sequence length="381" mass="42354">MNDSHNFRSVVTLNNAVKYYRTPEGGSVKALDGINLQVEDNEFVTLLGPSGCGKTTLLRIISGFESLDSGELQVLGKKANDIPAHHRPVNTVFQSYALFPHLNIADNVGYGLDVQGVLRTERNRRVAETLEMVGMQGMEKRKPSQLSGGQQQRVALARAIVNRPTLLLLDEPLSALDRNLRQSMQLELKRLQTELKISFIFVTHDQEEALTMSDRIIVLNGGKIQQNGDPTAVYDQPANRFVAGFIGESNLIDVCITNIAPHHLILTSSAGDVFTATMKAGVTHQQGQRWQLLLRPQHFLLQKPGDDSAQYARIDGVVQQVIFMGKDIEIIFHSEKNESLKVLIGNRSLTTPPLFKSGDPITLWYDIASCHLLPYQEEAHV</sequence>